<protein>
    <submittedName>
        <fullName evidence="3">MPP superfamily phosphohydrolase</fullName>
    </submittedName>
</protein>
<keyword evidence="4" id="KW-1185">Reference proteome</keyword>
<dbReference type="PANTHER" id="PTHR31302:SF20">
    <property type="entry name" value="CONSERVED PROTEIN"/>
    <property type="match status" value="1"/>
</dbReference>
<accession>A0ABT9NC48</accession>
<dbReference type="InterPro" id="IPR029052">
    <property type="entry name" value="Metallo-depent_PP-like"/>
</dbReference>
<comment type="caution">
    <text evidence="3">The sequence shown here is derived from an EMBL/GenBank/DDBJ whole genome shotgun (WGS) entry which is preliminary data.</text>
</comment>
<feature type="chain" id="PRO_5045449259" evidence="1">
    <location>
        <begin position="22"/>
        <end position="334"/>
    </location>
</feature>
<dbReference type="PANTHER" id="PTHR31302">
    <property type="entry name" value="TRANSMEMBRANE PROTEIN WITH METALLOPHOSPHOESTERASE DOMAIN-RELATED"/>
    <property type="match status" value="1"/>
</dbReference>
<evidence type="ECO:0000313" key="4">
    <source>
        <dbReference type="Proteomes" id="UP001235966"/>
    </source>
</evidence>
<gene>
    <name evidence="3" type="ORF">J2S49_001154</name>
</gene>
<feature type="domain" description="Calcineurin-like phosphoesterase" evidence="2">
    <location>
        <begin position="70"/>
        <end position="254"/>
    </location>
</feature>
<dbReference type="RefSeq" id="WP_278058755.1">
    <property type="nucleotide sequence ID" value="NZ_CP121247.1"/>
</dbReference>
<organism evidence="3 4">
    <name type="scientific">Arcanobacterium wilhelmae</name>
    <dbReference type="NCBI Taxonomy" id="1803177"/>
    <lineage>
        <taxon>Bacteria</taxon>
        <taxon>Bacillati</taxon>
        <taxon>Actinomycetota</taxon>
        <taxon>Actinomycetes</taxon>
        <taxon>Actinomycetales</taxon>
        <taxon>Actinomycetaceae</taxon>
        <taxon>Arcanobacterium</taxon>
    </lineage>
</organism>
<evidence type="ECO:0000259" key="2">
    <source>
        <dbReference type="Pfam" id="PF00149"/>
    </source>
</evidence>
<proteinExistence type="predicted"/>
<dbReference type="Pfam" id="PF00149">
    <property type="entry name" value="Metallophos"/>
    <property type="match status" value="1"/>
</dbReference>
<dbReference type="EMBL" id="JAUSQW010000001">
    <property type="protein sequence ID" value="MDP9801078.1"/>
    <property type="molecule type" value="Genomic_DNA"/>
</dbReference>
<dbReference type="SUPFAM" id="SSF56300">
    <property type="entry name" value="Metallo-dependent phosphatases"/>
    <property type="match status" value="1"/>
</dbReference>
<evidence type="ECO:0000313" key="3">
    <source>
        <dbReference type="EMBL" id="MDP9801078.1"/>
    </source>
</evidence>
<name>A0ABT9NC48_9ACTO</name>
<evidence type="ECO:0000256" key="1">
    <source>
        <dbReference type="SAM" id="SignalP"/>
    </source>
</evidence>
<sequence length="334" mass="35147">MRVAQMIAGLAAAGAAAASYAYLEAHSYATRRRHIILAGESTPATIASGQSTPDAIASGHTPAQHEHGTLRILHLSDMHLIARDSGRAHFLRSLADERPDFVITTGDFVGENAGIDAVLAALEPLTELPGAFVFGSNDYYGSRPKNPFSYLFGDSSSDGVEGRAILDSERLRAGLTSRGWLDLTNTVATTSVAGWDLELFGVDDPHMGRDTMPLLSPHTPGALRIGVTHAPYVRVLDEMASAGADLIFSGHTHGGQVSLPGGRALVTNCDLPATYAHGLFQWPPVEQAPITADGSLTLAHSATAVNLSAGLGTSPYVPLRLFTAPEVILLEVVP</sequence>
<reference evidence="3 4" key="1">
    <citation type="submission" date="2023-07" db="EMBL/GenBank/DDBJ databases">
        <title>Sequencing the genomes of 1000 actinobacteria strains.</title>
        <authorList>
            <person name="Klenk H.-P."/>
        </authorList>
    </citation>
    <scope>NUCLEOTIDE SEQUENCE [LARGE SCALE GENOMIC DNA]</scope>
    <source>
        <strain evidence="3 4">DSM 102162</strain>
    </source>
</reference>
<dbReference type="Gene3D" id="3.60.21.10">
    <property type="match status" value="1"/>
</dbReference>
<feature type="signal peptide" evidence="1">
    <location>
        <begin position="1"/>
        <end position="21"/>
    </location>
</feature>
<dbReference type="InterPro" id="IPR004843">
    <property type="entry name" value="Calcineurin-like_PHP"/>
</dbReference>
<dbReference type="InterPro" id="IPR051158">
    <property type="entry name" value="Metallophosphoesterase_sf"/>
</dbReference>
<dbReference type="Proteomes" id="UP001235966">
    <property type="component" value="Unassembled WGS sequence"/>
</dbReference>
<keyword evidence="1" id="KW-0732">Signal</keyword>